<dbReference type="InterPro" id="IPR027417">
    <property type="entry name" value="P-loop_NTPase"/>
</dbReference>
<keyword evidence="1" id="KW-0547">Nucleotide-binding</keyword>
<dbReference type="Pfam" id="PF00005">
    <property type="entry name" value="ABC_tran"/>
    <property type="match status" value="1"/>
</dbReference>
<evidence type="ECO:0000256" key="2">
    <source>
        <dbReference type="ARBA" id="ARBA00022840"/>
    </source>
</evidence>
<organism evidence="4 6">
    <name type="scientific">Rotaria socialis</name>
    <dbReference type="NCBI Taxonomy" id="392032"/>
    <lineage>
        <taxon>Eukaryota</taxon>
        <taxon>Metazoa</taxon>
        <taxon>Spiralia</taxon>
        <taxon>Gnathifera</taxon>
        <taxon>Rotifera</taxon>
        <taxon>Eurotatoria</taxon>
        <taxon>Bdelloidea</taxon>
        <taxon>Philodinida</taxon>
        <taxon>Philodinidae</taxon>
        <taxon>Rotaria</taxon>
    </lineage>
</organism>
<sequence>MMFLFISAGEKQLLCLARALLRKSKIFIFDEATAAIDMETDRLIQQTIRSRFKDATVLTIAHRLHTILDSTKILVLSNGSLQEYDEPKRLAADSNSAFAKLLSDANIHLSDIGSINLS</sequence>
<evidence type="ECO:0000313" key="5">
    <source>
        <dbReference type="EMBL" id="CAF4775343.1"/>
    </source>
</evidence>
<dbReference type="GO" id="GO:0005524">
    <property type="term" value="F:ATP binding"/>
    <property type="evidence" value="ECO:0007669"/>
    <property type="project" value="UniProtKB-KW"/>
</dbReference>
<dbReference type="InterPro" id="IPR050173">
    <property type="entry name" value="ABC_transporter_C-like"/>
</dbReference>
<feature type="domain" description="ABC transporter" evidence="3">
    <location>
        <begin position="6"/>
        <end position="34"/>
    </location>
</feature>
<keyword evidence="2" id="KW-0067">ATP-binding</keyword>
<evidence type="ECO:0000259" key="3">
    <source>
        <dbReference type="Pfam" id="PF00005"/>
    </source>
</evidence>
<dbReference type="AlphaFoldDB" id="A0A821BIP0"/>
<evidence type="ECO:0000313" key="6">
    <source>
        <dbReference type="Proteomes" id="UP000663851"/>
    </source>
</evidence>
<comment type="caution">
    <text evidence="4">The sequence shown here is derived from an EMBL/GenBank/DDBJ whole genome shotgun (WGS) entry which is preliminary data.</text>
</comment>
<reference evidence="4" key="1">
    <citation type="submission" date="2021-02" db="EMBL/GenBank/DDBJ databases">
        <authorList>
            <person name="Nowell W R."/>
        </authorList>
    </citation>
    <scope>NUCLEOTIDE SEQUENCE</scope>
</reference>
<dbReference type="EMBL" id="CAJOBO010010004">
    <property type="protein sequence ID" value="CAF4596132.1"/>
    <property type="molecule type" value="Genomic_DNA"/>
</dbReference>
<evidence type="ECO:0000256" key="1">
    <source>
        <dbReference type="ARBA" id="ARBA00022741"/>
    </source>
</evidence>
<accession>A0A821BIP0</accession>
<dbReference type="Proteomes" id="UP000663851">
    <property type="component" value="Unassembled WGS sequence"/>
</dbReference>
<gene>
    <name evidence="4" type="ORF">HFQ381_LOCUS33284</name>
    <name evidence="5" type="ORF">QYT958_LOCUS22402</name>
</gene>
<dbReference type="InterPro" id="IPR003439">
    <property type="entry name" value="ABC_transporter-like_ATP-bd"/>
</dbReference>
<dbReference type="EMBL" id="CAJOBR010004286">
    <property type="protein sequence ID" value="CAF4775343.1"/>
    <property type="molecule type" value="Genomic_DNA"/>
</dbReference>
<dbReference type="GO" id="GO:0016020">
    <property type="term" value="C:membrane"/>
    <property type="evidence" value="ECO:0007669"/>
    <property type="project" value="TreeGrafter"/>
</dbReference>
<dbReference type="Gene3D" id="3.40.50.300">
    <property type="entry name" value="P-loop containing nucleotide triphosphate hydrolases"/>
    <property type="match status" value="1"/>
</dbReference>
<protein>
    <recommendedName>
        <fullName evidence="3">ABC transporter domain-containing protein</fullName>
    </recommendedName>
</protein>
<dbReference type="Proteomes" id="UP000663848">
    <property type="component" value="Unassembled WGS sequence"/>
</dbReference>
<evidence type="ECO:0000313" key="4">
    <source>
        <dbReference type="EMBL" id="CAF4596132.1"/>
    </source>
</evidence>
<dbReference type="GO" id="GO:0042626">
    <property type="term" value="F:ATPase-coupled transmembrane transporter activity"/>
    <property type="evidence" value="ECO:0007669"/>
    <property type="project" value="TreeGrafter"/>
</dbReference>
<name>A0A821BIP0_9BILA</name>
<dbReference type="GO" id="GO:0016887">
    <property type="term" value="F:ATP hydrolysis activity"/>
    <property type="evidence" value="ECO:0007669"/>
    <property type="project" value="InterPro"/>
</dbReference>
<dbReference type="SUPFAM" id="SSF52540">
    <property type="entry name" value="P-loop containing nucleoside triphosphate hydrolases"/>
    <property type="match status" value="1"/>
</dbReference>
<proteinExistence type="predicted"/>
<dbReference type="FunFam" id="3.40.50.300:FF:003492">
    <property type="entry name" value="AGAP012735-PA"/>
    <property type="match status" value="1"/>
</dbReference>
<dbReference type="PANTHER" id="PTHR24223">
    <property type="entry name" value="ATP-BINDING CASSETTE SUB-FAMILY C"/>
    <property type="match status" value="1"/>
</dbReference>